<name>A0ABW5EGP9_9GAMM</name>
<reference evidence="2" key="1">
    <citation type="journal article" date="2019" name="Int. J. Syst. Evol. Microbiol.">
        <title>The Global Catalogue of Microorganisms (GCM) 10K type strain sequencing project: providing services to taxonomists for standard genome sequencing and annotation.</title>
        <authorList>
            <consortium name="The Broad Institute Genomics Platform"/>
            <consortium name="The Broad Institute Genome Sequencing Center for Infectious Disease"/>
            <person name="Wu L."/>
            <person name="Ma J."/>
        </authorList>
    </citation>
    <scope>NUCLEOTIDE SEQUENCE [LARGE SCALE GENOMIC DNA]</scope>
    <source>
        <strain evidence="2">KCTC 12848</strain>
    </source>
</reference>
<keyword evidence="2" id="KW-1185">Reference proteome</keyword>
<evidence type="ECO:0000313" key="2">
    <source>
        <dbReference type="Proteomes" id="UP001597425"/>
    </source>
</evidence>
<comment type="caution">
    <text evidence="1">The sequence shown here is derived from an EMBL/GenBank/DDBJ whole genome shotgun (WGS) entry which is preliminary data.</text>
</comment>
<dbReference type="RefSeq" id="WP_377535541.1">
    <property type="nucleotide sequence ID" value="NZ_JBHSIG010000001.1"/>
</dbReference>
<evidence type="ECO:0000313" key="1">
    <source>
        <dbReference type="EMBL" id="MFD2311478.1"/>
    </source>
</evidence>
<gene>
    <name evidence="1" type="ORF">ACFSKX_13710</name>
</gene>
<dbReference type="Proteomes" id="UP001597425">
    <property type="component" value="Unassembled WGS sequence"/>
</dbReference>
<accession>A0ABW5EGP9</accession>
<protein>
    <submittedName>
        <fullName evidence="1">Uncharacterized protein</fullName>
    </submittedName>
</protein>
<proteinExistence type="predicted"/>
<dbReference type="EMBL" id="JBHUJD010000018">
    <property type="protein sequence ID" value="MFD2311478.1"/>
    <property type="molecule type" value="Genomic_DNA"/>
</dbReference>
<sequence length="90" mass="11132">MATPRPIPLYPTYTELKDFSFHDYPDLWDLLESGESWWMSHWLWGREFLSYTGRNKSEHTFTRFRNETERFLLWIFLIKDTPMDRLHKAM</sequence>
<organism evidence="1 2">
    <name type="scientific">Microbulbifer halophilus</name>
    <dbReference type="NCBI Taxonomy" id="453963"/>
    <lineage>
        <taxon>Bacteria</taxon>
        <taxon>Pseudomonadati</taxon>
        <taxon>Pseudomonadota</taxon>
        <taxon>Gammaproteobacteria</taxon>
        <taxon>Cellvibrionales</taxon>
        <taxon>Microbulbiferaceae</taxon>
        <taxon>Microbulbifer</taxon>
    </lineage>
</organism>